<keyword evidence="7" id="KW-0460">Magnesium</keyword>
<dbReference type="Pfam" id="PF00425">
    <property type="entry name" value="Chorismate_bind"/>
    <property type="match status" value="1"/>
</dbReference>
<dbReference type="InterPro" id="IPR019999">
    <property type="entry name" value="Anth_synth_I-like"/>
</dbReference>
<comment type="catalytic activity">
    <reaction evidence="1">
        <text>chorismate + L-glutamine = 4-amino-4-deoxychorismate + L-glutamate</text>
        <dbReference type="Rhea" id="RHEA:11672"/>
        <dbReference type="ChEBI" id="CHEBI:29748"/>
        <dbReference type="ChEBI" id="CHEBI:29985"/>
        <dbReference type="ChEBI" id="CHEBI:58359"/>
        <dbReference type="ChEBI" id="CHEBI:58406"/>
        <dbReference type="EC" id="2.6.1.85"/>
    </reaction>
</comment>
<evidence type="ECO:0000256" key="1">
    <source>
        <dbReference type="ARBA" id="ARBA00001000"/>
    </source>
</evidence>
<evidence type="ECO:0000256" key="7">
    <source>
        <dbReference type="ARBA" id="ARBA00022842"/>
    </source>
</evidence>
<dbReference type="Proteomes" id="UP000281391">
    <property type="component" value="Chromosome"/>
</dbReference>
<dbReference type="PANTHER" id="PTHR11236:SF50">
    <property type="entry name" value="AMINODEOXYCHORISMATE SYNTHASE COMPONENT 1"/>
    <property type="match status" value="1"/>
</dbReference>
<sequence>MLSSLIIDLPHEASSHAPPHGIWQNIPQEQPPRKPGLLQSMTQSVPNLKSLPYHRHAVLEQFAPLASQPWAMLLHSGFAEHSHNRFDILVADPRVTLTTRGERTQIIAGSSVVESPGDPFTLLQRQLAALTFAPTARADLPFQGGALGLFGYDLGRRVETLPQVAQADIALPDMAVGIYDWALIADHHLQTLTLLSHDDVEQRWQWLTQQSSPAARPFTLTSHWQANMTRAQYGEKFRQIQHYLRSGDCYQINLAQRFSASYQGDEWQAFLQLSASNRAPFSAFLRLPDNAVLSVSPERFLWLENQQIQTRPIKGTLPRLADAEQDAAQAQRLSTSAKDRAENLMIVDLLRNDIGRVAHPGSVRVPELFVVEPFPAVHHLVSTVTATLPSTTPASALLRACFPGGSITGAPKVRAMQIIEELEPQRRNAYCGSIGYLSACGTMDTNITIRTLIAEQGRLYCSAGGGIVADSQEQAEYQETFDKLGRILPQLGEFTVS</sequence>
<name>A0A3S4EZG7_SEROD</name>
<dbReference type="Pfam" id="PF04715">
    <property type="entry name" value="Anth_synt_I_N"/>
    <property type="match status" value="1"/>
</dbReference>
<dbReference type="InterPro" id="IPR005802">
    <property type="entry name" value="ADC_synth_comp_1"/>
</dbReference>
<comment type="pathway">
    <text evidence="3">Cofactor biosynthesis; tetrahydrofolate biosynthesis; 4-aminobenzoate from chorismate: step 1/2.</text>
</comment>
<accession>A0A3S4EZG7</accession>
<keyword evidence="14" id="KW-0032">Aminotransferase</keyword>
<organism evidence="14 15">
    <name type="scientific">Serratia odorifera</name>
    <dbReference type="NCBI Taxonomy" id="618"/>
    <lineage>
        <taxon>Bacteria</taxon>
        <taxon>Pseudomonadati</taxon>
        <taxon>Pseudomonadota</taxon>
        <taxon>Gammaproteobacteria</taxon>
        <taxon>Enterobacterales</taxon>
        <taxon>Yersiniaceae</taxon>
        <taxon>Serratia</taxon>
    </lineage>
</organism>
<dbReference type="FunFam" id="3.60.120.10:FF:000004">
    <property type="entry name" value="Aminodeoxychorismate synthase, component I"/>
    <property type="match status" value="1"/>
</dbReference>
<dbReference type="NCBIfam" id="TIGR00553">
    <property type="entry name" value="pabB"/>
    <property type="match status" value="1"/>
</dbReference>
<evidence type="ECO:0000256" key="8">
    <source>
        <dbReference type="ARBA" id="ARBA00022909"/>
    </source>
</evidence>
<dbReference type="SUPFAM" id="SSF56322">
    <property type="entry name" value="ADC synthase"/>
    <property type="match status" value="1"/>
</dbReference>
<dbReference type="PANTHER" id="PTHR11236">
    <property type="entry name" value="AMINOBENZOATE/ANTHRANILATE SYNTHASE"/>
    <property type="match status" value="1"/>
</dbReference>
<evidence type="ECO:0000256" key="9">
    <source>
        <dbReference type="ARBA" id="ARBA00062013"/>
    </source>
</evidence>
<dbReference type="InterPro" id="IPR005801">
    <property type="entry name" value="ADC_synthase"/>
</dbReference>
<keyword evidence="8" id="KW-0289">Folate biosynthesis</keyword>
<comment type="similarity">
    <text evidence="4">Belongs to the anthranilate synthase component I family.</text>
</comment>
<dbReference type="GO" id="GO:0046820">
    <property type="term" value="F:4-amino-4-deoxychorismate synthase activity"/>
    <property type="evidence" value="ECO:0007669"/>
    <property type="project" value="UniProtKB-EC"/>
</dbReference>
<dbReference type="EC" id="2.6.1.85" evidence="5"/>
<evidence type="ECO:0000256" key="2">
    <source>
        <dbReference type="ARBA" id="ARBA00001946"/>
    </source>
</evidence>
<comment type="cofactor">
    <cofactor evidence="2">
        <name>Mg(2+)</name>
        <dbReference type="ChEBI" id="CHEBI:18420"/>
    </cofactor>
</comment>
<dbReference type="GO" id="GO:0046654">
    <property type="term" value="P:tetrahydrofolate biosynthetic process"/>
    <property type="evidence" value="ECO:0007669"/>
    <property type="project" value="UniProtKB-ARBA"/>
</dbReference>
<dbReference type="GO" id="GO:0046656">
    <property type="term" value="P:folic acid biosynthetic process"/>
    <property type="evidence" value="ECO:0007669"/>
    <property type="project" value="UniProtKB-KW"/>
</dbReference>
<protein>
    <recommendedName>
        <fullName evidence="10">Aminodeoxychorismate synthase component 1</fullName>
        <ecNumber evidence="5">2.6.1.85</ecNumber>
    </recommendedName>
    <alternativeName>
        <fullName evidence="11">4-amino-4-deoxychorismate synthase component 1</fullName>
    </alternativeName>
</protein>
<dbReference type="AlphaFoldDB" id="A0A3S4EZG7"/>
<evidence type="ECO:0000256" key="4">
    <source>
        <dbReference type="ARBA" id="ARBA00009562"/>
    </source>
</evidence>
<dbReference type="PRINTS" id="PR00095">
    <property type="entry name" value="ANTSNTHASEI"/>
</dbReference>
<evidence type="ECO:0000256" key="11">
    <source>
        <dbReference type="ARBA" id="ARBA00078907"/>
    </source>
</evidence>
<dbReference type="EMBL" id="LR134117">
    <property type="protein sequence ID" value="VDZ62057.1"/>
    <property type="molecule type" value="Genomic_DNA"/>
</dbReference>
<keyword evidence="6 14" id="KW-0808">Transferase</keyword>
<evidence type="ECO:0000313" key="14">
    <source>
        <dbReference type="EMBL" id="VDZ62057.1"/>
    </source>
</evidence>
<dbReference type="GO" id="GO:0000162">
    <property type="term" value="P:L-tryptophan biosynthetic process"/>
    <property type="evidence" value="ECO:0007669"/>
    <property type="project" value="TreeGrafter"/>
</dbReference>
<proteinExistence type="inferred from homology"/>
<feature type="domain" description="Chorismate-utilising enzyme C-terminal" evidence="12">
    <location>
        <begin position="230"/>
        <end position="483"/>
    </location>
</feature>
<evidence type="ECO:0000256" key="6">
    <source>
        <dbReference type="ARBA" id="ARBA00022679"/>
    </source>
</evidence>
<gene>
    <name evidence="14" type="primary">pabB</name>
    <name evidence="14" type="ORF">NCTC11214_03976</name>
</gene>
<dbReference type="Gene3D" id="3.60.120.10">
    <property type="entry name" value="Anthranilate synthase"/>
    <property type="match status" value="1"/>
</dbReference>
<evidence type="ECO:0000256" key="3">
    <source>
        <dbReference type="ARBA" id="ARBA00005009"/>
    </source>
</evidence>
<evidence type="ECO:0000259" key="12">
    <source>
        <dbReference type="Pfam" id="PF00425"/>
    </source>
</evidence>
<evidence type="ECO:0000256" key="10">
    <source>
        <dbReference type="ARBA" id="ARBA00070463"/>
    </source>
</evidence>
<dbReference type="NCBIfam" id="NF012009">
    <property type="entry name" value="PRK15465.1"/>
    <property type="match status" value="1"/>
</dbReference>
<dbReference type="InterPro" id="IPR015890">
    <property type="entry name" value="Chorismate_C"/>
</dbReference>
<reference evidence="14 15" key="1">
    <citation type="submission" date="2018-12" db="EMBL/GenBank/DDBJ databases">
        <authorList>
            <consortium name="Pathogen Informatics"/>
        </authorList>
    </citation>
    <scope>NUCLEOTIDE SEQUENCE [LARGE SCALE GENOMIC DNA]</scope>
    <source>
        <strain evidence="14 15">NCTC11214</strain>
    </source>
</reference>
<dbReference type="InterPro" id="IPR006805">
    <property type="entry name" value="Anth_synth_I_N"/>
</dbReference>
<evidence type="ECO:0000313" key="15">
    <source>
        <dbReference type="Proteomes" id="UP000281391"/>
    </source>
</evidence>
<dbReference type="KEGG" id="sof:NCTC11214_03976"/>
<evidence type="ECO:0000259" key="13">
    <source>
        <dbReference type="Pfam" id="PF04715"/>
    </source>
</evidence>
<feature type="domain" description="Anthranilate synthase component I N-terminal" evidence="13">
    <location>
        <begin position="59"/>
        <end position="194"/>
    </location>
</feature>
<evidence type="ECO:0000256" key="5">
    <source>
        <dbReference type="ARBA" id="ARBA00013139"/>
    </source>
</evidence>
<comment type="subunit">
    <text evidence="9">Monomer. Heterodimer consisting of two non-identical subunits: a glutamine amidotransferase subunit (PabA) and a aminodeoxychorismate synthase subunit (PabB).</text>
</comment>